<dbReference type="GO" id="GO:0003963">
    <property type="term" value="F:RNA-3'-phosphate cyclase activity"/>
    <property type="evidence" value="ECO:0007669"/>
    <property type="project" value="TreeGrafter"/>
</dbReference>
<dbReference type="Gene3D" id="3.30.360.20">
    <property type="entry name" value="RNA 3'-terminal phosphate cyclase, insert domain"/>
    <property type="match status" value="1"/>
</dbReference>
<dbReference type="Proteomes" id="UP000014074">
    <property type="component" value="Unassembled WGS sequence"/>
</dbReference>
<dbReference type="PANTHER" id="PTHR11096:SF0">
    <property type="entry name" value="RNA 3'-TERMINAL PHOSPHATE CYCLASE"/>
    <property type="match status" value="1"/>
</dbReference>
<dbReference type="InterPro" id="IPR037136">
    <property type="entry name" value="RNA3'_phos_cyclase_dom_sf"/>
</dbReference>
<dbReference type="eggNOG" id="KOG3980">
    <property type="taxonomic scope" value="Eukaryota"/>
</dbReference>
<dbReference type="OrthoDB" id="25029at2759"/>
<reference evidence="3" key="1">
    <citation type="journal article" date="2013" name="Genome Announc.">
        <title>Draft genome sequence of the ascomycete Phaeoacremonium aleophilum strain UCR-PA7, a causal agent of the esca disease complex in grapevines.</title>
        <authorList>
            <person name="Blanco-Ulate B."/>
            <person name="Rolshausen P."/>
            <person name="Cantu D."/>
        </authorList>
    </citation>
    <scope>NUCLEOTIDE SEQUENCE [LARGE SCALE GENOMIC DNA]</scope>
    <source>
        <strain evidence="3">UCR-PA7</strain>
    </source>
</reference>
<evidence type="ECO:0000313" key="2">
    <source>
        <dbReference type="EMBL" id="EON95913.1"/>
    </source>
</evidence>
<dbReference type="Pfam" id="PF01137">
    <property type="entry name" value="RTC"/>
    <property type="match status" value="1"/>
</dbReference>
<dbReference type="Gene3D" id="3.65.10.20">
    <property type="entry name" value="RNA 3'-terminal phosphate cyclase domain"/>
    <property type="match status" value="1"/>
</dbReference>
<sequence>MKAPKPTELDGRTGEGGGQLVRLAVTLASVTSQPIRITHIRAIDWLAKATGAEVEGLSIGSQTLEFRPSCGPSQLVERKIKIVADSPAASALLIFQAVFPLLLFAGDEKNQPIDLEISGGTNVSWSLSYEYLDQVLLPTLEDRFGIKVERQLKQRGWSLGSMSRGNIHFRIQPLKIGEQLRLKEPSRTDPNAKDFEVKAIDVSIVVPADMHELLTRALAKDLEMLFPDAEINFKVIDDSRNDARMYVLLVARSETLRWGRDLLYAAQRKGKSKSMLSDSISRQVCKELYEELSTGGVVDEFLQDQLVVFQALADGKTSFPRSEIPEGSPQTSSASSIVAEVEDAMAELGLTERKERLRKDKTHQPFGEGSGHTTTARWVTAELLPTVKWFNKGTICEGVGMKFDKALN</sequence>
<dbReference type="InterPro" id="IPR023797">
    <property type="entry name" value="RNA3'_phos_cyclase_dom"/>
</dbReference>
<dbReference type="InterPro" id="IPR000228">
    <property type="entry name" value="RNA3'_term_phos_cyc"/>
</dbReference>
<dbReference type="GO" id="GO:0005634">
    <property type="term" value="C:nucleus"/>
    <property type="evidence" value="ECO:0007669"/>
    <property type="project" value="TreeGrafter"/>
</dbReference>
<evidence type="ECO:0000313" key="3">
    <source>
        <dbReference type="Proteomes" id="UP000014074"/>
    </source>
</evidence>
<dbReference type="GeneID" id="19329437"/>
<proteinExistence type="predicted"/>
<dbReference type="InterPro" id="IPR036553">
    <property type="entry name" value="RPTC_insert"/>
</dbReference>
<protein>
    <submittedName>
        <fullName evidence="2">Putative rna 3-terminal phosphate cyclase protein</fullName>
    </submittedName>
</protein>
<dbReference type="AlphaFoldDB" id="R8B9D9"/>
<feature type="domain" description="RNA 3'-terminal phosphate cyclase" evidence="1">
    <location>
        <begin position="14"/>
        <end position="324"/>
    </location>
</feature>
<dbReference type="HOGENOM" id="CLU_027882_3_1_1"/>
<accession>R8B9D9</accession>
<name>R8B9D9_PHAM7</name>
<dbReference type="SUPFAM" id="SSF55205">
    <property type="entry name" value="EPT/RTPC-like"/>
    <property type="match status" value="1"/>
</dbReference>
<dbReference type="InterPro" id="IPR013792">
    <property type="entry name" value="RNA3'P_cycl/enolpyr_Trfase_a/b"/>
</dbReference>
<organism evidence="2 3">
    <name type="scientific">Phaeoacremonium minimum (strain UCR-PA7)</name>
    <name type="common">Esca disease fungus</name>
    <name type="synonym">Togninia minima</name>
    <dbReference type="NCBI Taxonomy" id="1286976"/>
    <lineage>
        <taxon>Eukaryota</taxon>
        <taxon>Fungi</taxon>
        <taxon>Dikarya</taxon>
        <taxon>Ascomycota</taxon>
        <taxon>Pezizomycotina</taxon>
        <taxon>Sordariomycetes</taxon>
        <taxon>Sordariomycetidae</taxon>
        <taxon>Togniniales</taxon>
        <taxon>Togniniaceae</taxon>
        <taxon>Phaeoacremonium</taxon>
    </lineage>
</organism>
<dbReference type="RefSeq" id="XP_007919276.1">
    <property type="nucleotide sequence ID" value="XM_007921085.1"/>
</dbReference>
<dbReference type="EMBL" id="KB933367">
    <property type="protein sequence ID" value="EON95913.1"/>
    <property type="molecule type" value="Genomic_DNA"/>
</dbReference>
<dbReference type="KEGG" id="tmn:UCRPA7_8573"/>
<dbReference type="PANTHER" id="PTHR11096">
    <property type="entry name" value="RNA 3' TERMINAL PHOSPHATE CYCLASE"/>
    <property type="match status" value="1"/>
</dbReference>
<dbReference type="GO" id="GO:0006396">
    <property type="term" value="P:RNA processing"/>
    <property type="evidence" value="ECO:0007669"/>
    <property type="project" value="InterPro"/>
</dbReference>
<keyword evidence="3" id="KW-1185">Reference proteome</keyword>
<gene>
    <name evidence="2" type="ORF">UCRPA7_8573</name>
</gene>
<evidence type="ECO:0000259" key="1">
    <source>
        <dbReference type="Pfam" id="PF01137"/>
    </source>
</evidence>